<dbReference type="Gene3D" id="1.20.120.740">
    <property type="entry name" value="YgfB uncharacterised protein family UPF0149, PF03695"/>
    <property type="match status" value="1"/>
</dbReference>
<dbReference type="EMBL" id="JBGFFX010000006">
    <property type="protein sequence ID" value="MEY8771184.1"/>
    <property type="molecule type" value="Genomic_DNA"/>
</dbReference>
<gene>
    <name evidence="1" type="ORF">AB6T85_12225</name>
</gene>
<dbReference type="InterPro" id="IPR011978">
    <property type="entry name" value="YgfB-like"/>
</dbReference>
<dbReference type="RefSeq" id="WP_253460397.1">
    <property type="nucleotide sequence ID" value="NZ_JBGFFX010000006.1"/>
</dbReference>
<name>A0ABV4E8D4_9GAMM</name>
<dbReference type="Proteomes" id="UP001565243">
    <property type="component" value="Unassembled WGS sequence"/>
</dbReference>
<dbReference type="InterPro" id="IPR036255">
    <property type="entry name" value="YgfB-like_sf"/>
</dbReference>
<dbReference type="SUPFAM" id="SSF101327">
    <property type="entry name" value="YgfB-like"/>
    <property type="match status" value="1"/>
</dbReference>
<reference evidence="1 2" key="1">
    <citation type="submission" date="2024-07" db="EMBL/GenBank/DDBJ databases">
        <authorList>
            <person name="Hebao G."/>
        </authorList>
    </citation>
    <scope>NUCLEOTIDE SEQUENCE [LARGE SCALE GENOMIC DNA]</scope>
    <source>
        <strain evidence="1 2">ACCC 02193</strain>
    </source>
</reference>
<accession>A0ABV4E8D4</accession>
<organism evidence="1 2">
    <name type="scientific">Erwinia aeris</name>
    <dbReference type="NCBI Taxonomy" id="3239803"/>
    <lineage>
        <taxon>Bacteria</taxon>
        <taxon>Pseudomonadati</taxon>
        <taxon>Pseudomonadota</taxon>
        <taxon>Gammaproteobacteria</taxon>
        <taxon>Enterobacterales</taxon>
        <taxon>Erwiniaceae</taxon>
        <taxon>Erwinia</taxon>
    </lineage>
</organism>
<dbReference type="Pfam" id="PF03695">
    <property type="entry name" value="UPF0149"/>
    <property type="match status" value="1"/>
</dbReference>
<keyword evidence="2" id="KW-1185">Reference proteome</keyword>
<proteinExistence type="predicted"/>
<protein>
    <submittedName>
        <fullName evidence="1">UPF0149 family protein</fullName>
    </submittedName>
</protein>
<sequence>MQQGPLTAEELEWLDNILAQYGTDDAVLDASELDGLLTALLSSPEPVSDERLQAIIWGGENNLPLWNETDQQRFTELVTQHQNDIAERLKEYPEQFEPLFGTSSEEDLEVTIVEEWCIGYMKGVALSDWSALPDHLKPALHAIALHGKEEHFSELEKMTAEEFEQSVEAISHAALELAGNWPLH</sequence>
<comment type="caution">
    <text evidence="1">The sequence shown here is derived from an EMBL/GenBank/DDBJ whole genome shotgun (WGS) entry which is preliminary data.</text>
</comment>
<evidence type="ECO:0000313" key="1">
    <source>
        <dbReference type="EMBL" id="MEY8771184.1"/>
    </source>
</evidence>
<dbReference type="NCBIfam" id="NF007704">
    <property type="entry name" value="PRK10396.1"/>
    <property type="match status" value="1"/>
</dbReference>
<dbReference type="NCBIfam" id="TIGR02292">
    <property type="entry name" value="ygfB_yecA"/>
    <property type="match status" value="1"/>
</dbReference>
<evidence type="ECO:0000313" key="2">
    <source>
        <dbReference type="Proteomes" id="UP001565243"/>
    </source>
</evidence>